<dbReference type="AlphaFoldDB" id="A0A919GHT0"/>
<proteinExistence type="predicted"/>
<dbReference type="Gene3D" id="3.10.180.10">
    <property type="entry name" value="2,3-Dihydroxybiphenyl 1,2-Dioxygenase, domain 1"/>
    <property type="match status" value="2"/>
</dbReference>
<organism evidence="3 4">
    <name type="scientific">Streptomyces sulfonofaciens</name>
    <dbReference type="NCBI Taxonomy" id="68272"/>
    <lineage>
        <taxon>Bacteria</taxon>
        <taxon>Bacillati</taxon>
        <taxon>Actinomycetota</taxon>
        <taxon>Actinomycetes</taxon>
        <taxon>Kitasatosporales</taxon>
        <taxon>Streptomycetaceae</taxon>
        <taxon>Streptomyces</taxon>
    </lineage>
</organism>
<reference evidence="3" key="1">
    <citation type="journal article" date="2014" name="Int. J. Syst. Evol. Microbiol.">
        <title>Complete genome sequence of Corynebacterium casei LMG S-19264T (=DSM 44701T), isolated from a smear-ripened cheese.</title>
        <authorList>
            <consortium name="US DOE Joint Genome Institute (JGI-PGF)"/>
            <person name="Walter F."/>
            <person name="Albersmeier A."/>
            <person name="Kalinowski J."/>
            <person name="Ruckert C."/>
        </authorList>
    </citation>
    <scope>NUCLEOTIDE SEQUENCE</scope>
    <source>
        <strain evidence="3">JCM 5069</strain>
    </source>
</reference>
<feature type="domain" description="VOC" evidence="2">
    <location>
        <begin position="153"/>
        <end position="281"/>
    </location>
</feature>
<dbReference type="Pfam" id="PF00903">
    <property type="entry name" value="Glyoxalase"/>
    <property type="match status" value="2"/>
</dbReference>
<dbReference type="GO" id="GO:0046491">
    <property type="term" value="P:L-methylmalonyl-CoA metabolic process"/>
    <property type="evidence" value="ECO:0007669"/>
    <property type="project" value="TreeGrafter"/>
</dbReference>
<name>A0A919GHT0_9ACTN</name>
<evidence type="ECO:0000313" key="4">
    <source>
        <dbReference type="Proteomes" id="UP000603708"/>
    </source>
</evidence>
<accession>A0A919GHT0</accession>
<dbReference type="GO" id="GO:0046872">
    <property type="term" value="F:metal ion binding"/>
    <property type="evidence" value="ECO:0007669"/>
    <property type="project" value="UniProtKB-KW"/>
</dbReference>
<evidence type="ECO:0000256" key="1">
    <source>
        <dbReference type="ARBA" id="ARBA00022723"/>
    </source>
</evidence>
<protein>
    <recommendedName>
        <fullName evidence="2">VOC domain-containing protein</fullName>
    </recommendedName>
</protein>
<dbReference type="EMBL" id="BNCD01000017">
    <property type="protein sequence ID" value="GHH85025.1"/>
    <property type="molecule type" value="Genomic_DNA"/>
</dbReference>
<dbReference type="Proteomes" id="UP000603708">
    <property type="component" value="Unassembled WGS sequence"/>
</dbReference>
<dbReference type="PROSITE" id="PS51819">
    <property type="entry name" value="VOC"/>
    <property type="match status" value="2"/>
</dbReference>
<dbReference type="PANTHER" id="PTHR43048:SF3">
    <property type="entry name" value="METHYLMALONYL-COA EPIMERASE, MITOCHONDRIAL"/>
    <property type="match status" value="1"/>
</dbReference>
<keyword evidence="4" id="KW-1185">Reference proteome</keyword>
<comment type="caution">
    <text evidence="3">The sequence shown here is derived from an EMBL/GenBank/DDBJ whole genome shotgun (WGS) entry which is preliminary data.</text>
</comment>
<dbReference type="PANTHER" id="PTHR43048">
    <property type="entry name" value="METHYLMALONYL-COA EPIMERASE"/>
    <property type="match status" value="1"/>
</dbReference>
<evidence type="ECO:0000313" key="3">
    <source>
        <dbReference type="EMBL" id="GHH85025.1"/>
    </source>
</evidence>
<dbReference type="InterPro" id="IPR037523">
    <property type="entry name" value="VOC_core"/>
</dbReference>
<reference evidence="3" key="2">
    <citation type="submission" date="2020-09" db="EMBL/GenBank/DDBJ databases">
        <authorList>
            <person name="Sun Q."/>
            <person name="Ohkuma M."/>
        </authorList>
    </citation>
    <scope>NUCLEOTIDE SEQUENCE</scope>
    <source>
        <strain evidence="3">JCM 5069</strain>
    </source>
</reference>
<evidence type="ECO:0000259" key="2">
    <source>
        <dbReference type="PROSITE" id="PS51819"/>
    </source>
</evidence>
<dbReference type="PROSITE" id="PS00934">
    <property type="entry name" value="GLYOXALASE_I_1"/>
    <property type="match status" value="1"/>
</dbReference>
<dbReference type="SUPFAM" id="SSF54593">
    <property type="entry name" value="Glyoxalase/Bleomycin resistance protein/Dihydroxybiphenyl dioxygenase"/>
    <property type="match status" value="2"/>
</dbReference>
<sequence>MSVMSHVEIGVRDLTRSQEFYGGLLGFTPVPAESGGDTLVMQAGEARVRLVEAGPGGTPSGWVDDDLQRGFRHFGLKVDEVDARVARLAEAGVEIRVQPLDAFGGVRLAFFADPDGAHLEFVSGPLQYQPLWSPELAAEEEASLVGGWDGEPRFDHVAVTVADLDQALAYYRDTLGIPVVGQLDRRDQDERGFVITYFRAGRTVIEVFSFDAGTAPNPWQPEPDLLGIRAIGIDVADPDTTRAALTAAGGEPVAWRGDGRGADLVADRDRVVANLVRAGNR</sequence>
<dbReference type="InterPro" id="IPR004360">
    <property type="entry name" value="Glyas_Fos-R_dOase_dom"/>
</dbReference>
<dbReference type="InterPro" id="IPR029068">
    <property type="entry name" value="Glyas_Bleomycin-R_OHBP_Dase"/>
</dbReference>
<dbReference type="GO" id="GO:0004462">
    <property type="term" value="F:lactoylglutathione lyase activity"/>
    <property type="evidence" value="ECO:0007669"/>
    <property type="project" value="InterPro"/>
</dbReference>
<feature type="domain" description="VOC" evidence="2">
    <location>
        <begin position="3"/>
        <end position="124"/>
    </location>
</feature>
<dbReference type="InterPro" id="IPR051785">
    <property type="entry name" value="MMCE/EMCE_epimerase"/>
</dbReference>
<dbReference type="GO" id="GO:0004493">
    <property type="term" value="F:methylmalonyl-CoA epimerase activity"/>
    <property type="evidence" value="ECO:0007669"/>
    <property type="project" value="TreeGrafter"/>
</dbReference>
<keyword evidence="1" id="KW-0479">Metal-binding</keyword>
<dbReference type="InterPro" id="IPR018146">
    <property type="entry name" value="Glyoxalase_1_CS"/>
</dbReference>
<gene>
    <name evidence="3" type="ORF">GCM10018793_51390</name>
</gene>